<dbReference type="EMBL" id="KQ258468">
    <property type="protein sequence ID" value="KOM29207.1"/>
    <property type="molecule type" value="Genomic_DNA"/>
</dbReference>
<evidence type="ECO:0000313" key="1">
    <source>
        <dbReference type="EMBL" id="KOM29207.1"/>
    </source>
</evidence>
<gene>
    <name evidence="1" type="ORF">LR48_Vigan636s000600</name>
</gene>
<evidence type="ECO:0000313" key="2">
    <source>
        <dbReference type="Proteomes" id="UP000053144"/>
    </source>
</evidence>
<sequence length="248" mass="28003">MSPASHKKQISFATKIPLFRSYSFYFSAKSSMLESEVHDLPRRSNKVTVPRTPFGKIPLKKSHYLVLLSAKQRKRRVTHGKGGYEFSHVGTVLSRGDTIQWKRRDEKRQGPSCRGVLCTRATFLGLKEVVRHEAIGGTFKTEAIERLAAEVVGHEPIGDTYEPSPTPPPPSLEQEFVAHYRAQLNRFPKSQRYWDSKVASRIGERPGFRLREIGVTTVQIVHHTTASWSLPCSIPSKTLASTFLAFID</sequence>
<dbReference type="AlphaFoldDB" id="A0A0L9TFJ4"/>
<reference evidence="2" key="1">
    <citation type="journal article" date="2015" name="Proc. Natl. Acad. Sci. U.S.A.">
        <title>Genome sequencing of adzuki bean (Vigna angularis) provides insight into high starch and low fat accumulation and domestication.</title>
        <authorList>
            <person name="Yang K."/>
            <person name="Tian Z."/>
            <person name="Chen C."/>
            <person name="Luo L."/>
            <person name="Zhao B."/>
            <person name="Wang Z."/>
            <person name="Yu L."/>
            <person name="Li Y."/>
            <person name="Sun Y."/>
            <person name="Li W."/>
            <person name="Chen Y."/>
            <person name="Li Y."/>
            <person name="Zhang Y."/>
            <person name="Ai D."/>
            <person name="Zhao J."/>
            <person name="Shang C."/>
            <person name="Ma Y."/>
            <person name="Wu B."/>
            <person name="Wang M."/>
            <person name="Gao L."/>
            <person name="Sun D."/>
            <person name="Zhang P."/>
            <person name="Guo F."/>
            <person name="Wang W."/>
            <person name="Li Y."/>
            <person name="Wang J."/>
            <person name="Varshney R.K."/>
            <person name="Wang J."/>
            <person name="Ling H.Q."/>
            <person name="Wan P."/>
        </authorList>
    </citation>
    <scope>NUCLEOTIDE SEQUENCE</scope>
    <source>
        <strain evidence="2">cv. Jingnong 6</strain>
    </source>
</reference>
<accession>A0A0L9TFJ4</accession>
<protein>
    <submittedName>
        <fullName evidence="1">Uncharacterized protein</fullName>
    </submittedName>
</protein>
<organism evidence="1 2">
    <name type="scientific">Phaseolus angularis</name>
    <name type="common">Azuki bean</name>
    <name type="synonym">Vigna angularis</name>
    <dbReference type="NCBI Taxonomy" id="3914"/>
    <lineage>
        <taxon>Eukaryota</taxon>
        <taxon>Viridiplantae</taxon>
        <taxon>Streptophyta</taxon>
        <taxon>Embryophyta</taxon>
        <taxon>Tracheophyta</taxon>
        <taxon>Spermatophyta</taxon>
        <taxon>Magnoliopsida</taxon>
        <taxon>eudicotyledons</taxon>
        <taxon>Gunneridae</taxon>
        <taxon>Pentapetalae</taxon>
        <taxon>rosids</taxon>
        <taxon>fabids</taxon>
        <taxon>Fabales</taxon>
        <taxon>Fabaceae</taxon>
        <taxon>Papilionoideae</taxon>
        <taxon>50 kb inversion clade</taxon>
        <taxon>NPAAA clade</taxon>
        <taxon>indigoferoid/millettioid clade</taxon>
        <taxon>Phaseoleae</taxon>
        <taxon>Vigna</taxon>
    </lineage>
</organism>
<dbReference type="Proteomes" id="UP000053144">
    <property type="component" value="Unassembled WGS sequence"/>
</dbReference>
<dbReference type="Gramene" id="KOM29207">
    <property type="protein sequence ID" value="KOM29207"/>
    <property type="gene ID" value="LR48_Vigan636s000600"/>
</dbReference>
<name>A0A0L9TFJ4_PHAAN</name>
<proteinExistence type="predicted"/>